<feature type="region of interest" description="Disordered" evidence="1">
    <location>
        <begin position="1"/>
        <end position="71"/>
    </location>
</feature>
<proteinExistence type="predicted"/>
<dbReference type="AlphaFoldDB" id="A0A4Q4J6I0"/>
<organism evidence="2 3">
    <name type="scientific">Sphingobium indicum</name>
    <dbReference type="NCBI Taxonomy" id="332055"/>
    <lineage>
        <taxon>Bacteria</taxon>
        <taxon>Pseudomonadati</taxon>
        <taxon>Pseudomonadota</taxon>
        <taxon>Alphaproteobacteria</taxon>
        <taxon>Sphingomonadales</taxon>
        <taxon>Sphingomonadaceae</taxon>
        <taxon>Sphingobium</taxon>
    </lineage>
</organism>
<feature type="compositionally biased region" description="Polar residues" evidence="1">
    <location>
        <begin position="50"/>
        <end position="71"/>
    </location>
</feature>
<sequence>MAPGSSNAASTAITVIPAKAGIHLSPRRLDPAPEMDSRLRGNDRGEKGQRISNSRSNWQAPNNSSGYAHYW</sequence>
<evidence type="ECO:0000313" key="2">
    <source>
        <dbReference type="EMBL" id="RYM01665.1"/>
    </source>
</evidence>
<reference evidence="2 3" key="1">
    <citation type="submission" date="2019-02" db="EMBL/GenBank/DDBJ databases">
        <authorList>
            <person name="Feng G."/>
        </authorList>
    </citation>
    <scope>NUCLEOTIDE SEQUENCE [LARGE SCALE GENOMIC DNA]</scope>
    <source>
        <strain evidence="2 3">DSM 26779</strain>
    </source>
</reference>
<gene>
    <name evidence="2" type="ORF">EWH08_13435</name>
</gene>
<feature type="compositionally biased region" description="Polar residues" evidence="1">
    <location>
        <begin position="1"/>
        <end position="13"/>
    </location>
</feature>
<name>A0A4Q4J6I0_9SPHN</name>
<evidence type="ECO:0000256" key="1">
    <source>
        <dbReference type="SAM" id="MobiDB-lite"/>
    </source>
</evidence>
<evidence type="ECO:0000313" key="3">
    <source>
        <dbReference type="Proteomes" id="UP000292734"/>
    </source>
</evidence>
<dbReference type="EMBL" id="SEOM01000004">
    <property type="protein sequence ID" value="RYM01665.1"/>
    <property type="molecule type" value="Genomic_DNA"/>
</dbReference>
<dbReference type="Proteomes" id="UP000292734">
    <property type="component" value="Unassembled WGS sequence"/>
</dbReference>
<comment type="caution">
    <text evidence="2">The sequence shown here is derived from an EMBL/GenBank/DDBJ whole genome shotgun (WGS) entry which is preliminary data.</text>
</comment>
<accession>A0A4Q4J6I0</accession>
<feature type="compositionally biased region" description="Basic and acidic residues" evidence="1">
    <location>
        <begin position="27"/>
        <end position="49"/>
    </location>
</feature>
<protein>
    <submittedName>
        <fullName evidence="2">Uncharacterized protein</fullName>
    </submittedName>
</protein>